<evidence type="ECO:0000313" key="2">
    <source>
        <dbReference type="EMBL" id="MED6167584.1"/>
    </source>
</evidence>
<dbReference type="Proteomes" id="UP001341840">
    <property type="component" value="Unassembled WGS sequence"/>
</dbReference>
<proteinExistence type="predicted"/>
<feature type="compositionally biased region" description="Polar residues" evidence="1">
    <location>
        <begin position="13"/>
        <end position="22"/>
    </location>
</feature>
<name>A0ABU6V2K9_9FABA</name>
<feature type="compositionally biased region" description="Basic and acidic residues" evidence="1">
    <location>
        <begin position="132"/>
        <end position="141"/>
    </location>
</feature>
<comment type="caution">
    <text evidence="2">The sequence shown here is derived from an EMBL/GenBank/DDBJ whole genome shotgun (WGS) entry which is preliminary data.</text>
</comment>
<feature type="compositionally biased region" description="Polar residues" evidence="1">
    <location>
        <begin position="154"/>
        <end position="166"/>
    </location>
</feature>
<protein>
    <submittedName>
        <fullName evidence="2">Uncharacterized protein</fullName>
    </submittedName>
</protein>
<gene>
    <name evidence="2" type="ORF">PIB30_004396</name>
</gene>
<dbReference type="EMBL" id="JASCZI010151043">
    <property type="protein sequence ID" value="MED6167584.1"/>
    <property type="molecule type" value="Genomic_DNA"/>
</dbReference>
<accession>A0ABU6V2K9</accession>
<feature type="compositionally biased region" description="Basic and acidic residues" evidence="1">
    <location>
        <begin position="116"/>
        <end position="125"/>
    </location>
</feature>
<feature type="compositionally biased region" description="Polar residues" evidence="1">
    <location>
        <begin position="76"/>
        <end position="91"/>
    </location>
</feature>
<sequence>MEGPPLIVEENNKNGNTITNFEMENPLNENGAAIMEGQLDSHRDGERNDDKVSEINLVGEERNRITDKKDLADEGSQCSDPTLQQLKQSATQKKKRGWPPQLGLSLKNRIYTSSKKGKENKEEKKRAKLKKKTEALIKEDCNMLNNEGDEAYSGSETSQSTDTWDL</sequence>
<evidence type="ECO:0000313" key="3">
    <source>
        <dbReference type="Proteomes" id="UP001341840"/>
    </source>
</evidence>
<feature type="compositionally biased region" description="Basic and acidic residues" evidence="1">
    <location>
        <begin position="60"/>
        <end position="72"/>
    </location>
</feature>
<evidence type="ECO:0000256" key="1">
    <source>
        <dbReference type="SAM" id="MobiDB-lite"/>
    </source>
</evidence>
<feature type="region of interest" description="Disordered" evidence="1">
    <location>
        <begin position="60"/>
        <end position="166"/>
    </location>
</feature>
<organism evidence="2 3">
    <name type="scientific">Stylosanthes scabra</name>
    <dbReference type="NCBI Taxonomy" id="79078"/>
    <lineage>
        <taxon>Eukaryota</taxon>
        <taxon>Viridiplantae</taxon>
        <taxon>Streptophyta</taxon>
        <taxon>Embryophyta</taxon>
        <taxon>Tracheophyta</taxon>
        <taxon>Spermatophyta</taxon>
        <taxon>Magnoliopsida</taxon>
        <taxon>eudicotyledons</taxon>
        <taxon>Gunneridae</taxon>
        <taxon>Pentapetalae</taxon>
        <taxon>rosids</taxon>
        <taxon>fabids</taxon>
        <taxon>Fabales</taxon>
        <taxon>Fabaceae</taxon>
        <taxon>Papilionoideae</taxon>
        <taxon>50 kb inversion clade</taxon>
        <taxon>dalbergioids sensu lato</taxon>
        <taxon>Dalbergieae</taxon>
        <taxon>Pterocarpus clade</taxon>
        <taxon>Stylosanthes</taxon>
    </lineage>
</organism>
<reference evidence="2 3" key="1">
    <citation type="journal article" date="2023" name="Plants (Basel)">
        <title>Bridging the Gap: Combining Genomics and Transcriptomics Approaches to Understand Stylosanthes scabra, an Orphan Legume from the Brazilian Caatinga.</title>
        <authorList>
            <person name="Ferreira-Neto J.R.C."/>
            <person name="da Silva M.D."/>
            <person name="Binneck E."/>
            <person name="de Melo N.F."/>
            <person name="da Silva R.H."/>
            <person name="de Melo A.L.T.M."/>
            <person name="Pandolfi V."/>
            <person name="Bustamante F.O."/>
            <person name="Brasileiro-Vidal A.C."/>
            <person name="Benko-Iseppon A.M."/>
        </authorList>
    </citation>
    <scope>NUCLEOTIDE SEQUENCE [LARGE SCALE GENOMIC DNA]</scope>
    <source>
        <tissue evidence="2">Leaves</tissue>
    </source>
</reference>
<keyword evidence="3" id="KW-1185">Reference proteome</keyword>
<feature type="region of interest" description="Disordered" evidence="1">
    <location>
        <begin position="1"/>
        <end position="23"/>
    </location>
</feature>